<protein>
    <submittedName>
        <fullName evidence="2">Uncharacterized protein</fullName>
    </submittedName>
</protein>
<dbReference type="EMBL" id="JAKOGG010000001">
    <property type="protein sequence ID" value="MCS4554992.1"/>
    <property type="molecule type" value="Genomic_DNA"/>
</dbReference>
<feature type="transmembrane region" description="Helical" evidence="1">
    <location>
        <begin position="30"/>
        <end position="49"/>
    </location>
</feature>
<dbReference type="RefSeq" id="WP_238894356.1">
    <property type="nucleotide sequence ID" value="NZ_JAKOGG010000001.1"/>
</dbReference>
<evidence type="ECO:0000313" key="2">
    <source>
        <dbReference type="EMBL" id="MCS4554992.1"/>
    </source>
</evidence>
<feature type="transmembrane region" description="Helical" evidence="1">
    <location>
        <begin position="81"/>
        <end position="99"/>
    </location>
</feature>
<reference evidence="3" key="2">
    <citation type="submission" date="2023-07" db="EMBL/GenBank/DDBJ databases">
        <title>Shewanella mangrovi sp. nov., an acetaldehyde- degrading bacterium isolated from mangrove sediment.</title>
        <authorList>
            <person name="Liu Y."/>
        </authorList>
    </citation>
    <scope>NUCLEOTIDE SEQUENCE [LARGE SCALE GENOMIC DNA]</scope>
    <source>
        <strain evidence="3">C32</strain>
    </source>
</reference>
<gene>
    <name evidence="2" type="ORF">L9G74_00900</name>
</gene>
<keyword evidence="1" id="KW-0472">Membrane</keyword>
<accession>A0ABT2FFD6</accession>
<keyword evidence="3" id="KW-1185">Reference proteome</keyword>
<organism evidence="2 3">
    <name type="scientific">Shewanella electrica</name>
    <dbReference type="NCBI Taxonomy" id="515560"/>
    <lineage>
        <taxon>Bacteria</taxon>
        <taxon>Pseudomonadati</taxon>
        <taxon>Pseudomonadota</taxon>
        <taxon>Gammaproteobacteria</taxon>
        <taxon>Alteromonadales</taxon>
        <taxon>Shewanellaceae</taxon>
        <taxon>Shewanella</taxon>
    </lineage>
</organism>
<keyword evidence="1" id="KW-1133">Transmembrane helix</keyword>
<feature type="transmembrane region" description="Helical" evidence="1">
    <location>
        <begin position="56"/>
        <end position="75"/>
    </location>
</feature>
<name>A0ABT2FFD6_9GAMM</name>
<keyword evidence="1" id="KW-0812">Transmembrane</keyword>
<evidence type="ECO:0000313" key="3">
    <source>
        <dbReference type="Proteomes" id="UP001201549"/>
    </source>
</evidence>
<sequence length="100" mass="10824">MVIIASLMFLFTPQHANAEAEPRASGLTAISQPKLLMILPLIVMAWVAVKAFSMPFSFLSLAMVSFVATPMVLLIPKWRNALPPLALLSVASVMLGIMLD</sequence>
<reference evidence="2 3" key="1">
    <citation type="submission" date="2022-02" db="EMBL/GenBank/DDBJ databases">
        <authorList>
            <person name="Zhuang L."/>
        </authorList>
    </citation>
    <scope>NUCLEOTIDE SEQUENCE [LARGE SCALE GENOMIC DNA]</scope>
    <source>
        <strain evidence="2 3">C32</strain>
    </source>
</reference>
<evidence type="ECO:0000256" key="1">
    <source>
        <dbReference type="SAM" id="Phobius"/>
    </source>
</evidence>
<dbReference type="Proteomes" id="UP001201549">
    <property type="component" value="Unassembled WGS sequence"/>
</dbReference>
<comment type="caution">
    <text evidence="2">The sequence shown here is derived from an EMBL/GenBank/DDBJ whole genome shotgun (WGS) entry which is preliminary data.</text>
</comment>
<proteinExistence type="predicted"/>